<name>A0A0B0P388_GOSAR</name>
<dbReference type="EMBL" id="KN412779">
    <property type="protein sequence ID" value="KHG19332.1"/>
    <property type="molecule type" value="Genomic_DNA"/>
</dbReference>
<reference evidence="2" key="1">
    <citation type="submission" date="2014-09" db="EMBL/GenBank/DDBJ databases">
        <authorList>
            <person name="Mudge J."/>
            <person name="Ramaraj T."/>
            <person name="Lindquist I.E."/>
            <person name="Bharti A.K."/>
            <person name="Sundararajan A."/>
            <person name="Cameron C.T."/>
            <person name="Woodward J.E."/>
            <person name="May G.D."/>
            <person name="Brubaker C."/>
            <person name="Broadhvest J."/>
            <person name="Wilkins T.A."/>
        </authorList>
    </citation>
    <scope>NUCLEOTIDE SEQUENCE</scope>
    <source>
        <strain evidence="2">cv. AKA8401</strain>
    </source>
</reference>
<gene>
    <name evidence="1" type="ORF">F383_25402</name>
</gene>
<proteinExistence type="predicted"/>
<sequence length="24" mass="2925">MRHWLPIYYFELSDEILGTKLEGN</sequence>
<dbReference type="Proteomes" id="UP000032142">
    <property type="component" value="Unassembled WGS sequence"/>
</dbReference>
<protein>
    <submittedName>
        <fullName evidence="1">Uncharacterized protein</fullName>
    </submittedName>
</protein>
<accession>A0A0B0P388</accession>
<organism evidence="1 2">
    <name type="scientific">Gossypium arboreum</name>
    <name type="common">Tree cotton</name>
    <name type="synonym">Gossypium nanking</name>
    <dbReference type="NCBI Taxonomy" id="29729"/>
    <lineage>
        <taxon>Eukaryota</taxon>
        <taxon>Viridiplantae</taxon>
        <taxon>Streptophyta</taxon>
        <taxon>Embryophyta</taxon>
        <taxon>Tracheophyta</taxon>
        <taxon>Spermatophyta</taxon>
        <taxon>Magnoliopsida</taxon>
        <taxon>eudicotyledons</taxon>
        <taxon>Gunneridae</taxon>
        <taxon>Pentapetalae</taxon>
        <taxon>rosids</taxon>
        <taxon>malvids</taxon>
        <taxon>Malvales</taxon>
        <taxon>Malvaceae</taxon>
        <taxon>Malvoideae</taxon>
        <taxon>Gossypium</taxon>
    </lineage>
</organism>
<keyword evidence="2" id="KW-1185">Reference proteome</keyword>
<dbReference type="AlphaFoldDB" id="A0A0B0P388"/>
<evidence type="ECO:0000313" key="2">
    <source>
        <dbReference type="Proteomes" id="UP000032142"/>
    </source>
</evidence>
<evidence type="ECO:0000313" key="1">
    <source>
        <dbReference type="EMBL" id="KHG19332.1"/>
    </source>
</evidence>